<dbReference type="PANTHER" id="PTHR13198">
    <property type="entry name" value="RING FINGER PROTEIN 25"/>
    <property type="match status" value="1"/>
</dbReference>
<dbReference type="GO" id="GO:0061630">
    <property type="term" value="F:ubiquitin protein ligase activity"/>
    <property type="evidence" value="ECO:0007669"/>
    <property type="project" value="InterPro"/>
</dbReference>
<dbReference type="EMBL" id="HBIB01032636">
    <property type="protein sequence ID" value="CAE0258888.1"/>
    <property type="molecule type" value="Transcribed_RNA"/>
</dbReference>
<proteinExistence type="predicted"/>
<dbReference type="GO" id="GO:0005634">
    <property type="term" value="C:nucleus"/>
    <property type="evidence" value="ECO:0007669"/>
    <property type="project" value="TreeGrafter"/>
</dbReference>
<evidence type="ECO:0000313" key="3">
    <source>
        <dbReference type="EMBL" id="CAE0258888.1"/>
    </source>
</evidence>
<dbReference type="InterPro" id="IPR016135">
    <property type="entry name" value="UBQ-conjugating_enzyme/RWD"/>
</dbReference>
<evidence type="ECO:0000259" key="1">
    <source>
        <dbReference type="PROSITE" id="PS50908"/>
    </source>
</evidence>
<name>A0A7S3DIE7_9EUKA</name>
<feature type="domain" description="RWD" evidence="1">
    <location>
        <begin position="8"/>
        <end position="111"/>
    </location>
</feature>
<dbReference type="PROSITE" id="PS50908">
    <property type="entry name" value="RWD"/>
    <property type="match status" value="1"/>
</dbReference>
<gene>
    <name evidence="2" type="ORF">PBIL07802_LOCUS21140</name>
    <name evidence="3" type="ORF">PBIL07802_LOCUS21155</name>
    <name evidence="4" type="ORF">PBIL07802_LOCUS21185</name>
</gene>
<protein>
    <recommendedName>
        <fullName evidence="1">RWD domain-containing protein</fullName>
    </recommendedName>
</protein>
<dbReference type="InterPro" id="IPR006575">
    <property type="entry name" value="RWD_dom"/>
</dbReference>
<dbReference type="PANTHER" id="PTHR13198:SF4">
    <property type="entry name" value="E3 UBIQUITIN-PROTEIN LIGASE RNF25"/>
    <property type="match status" value="1"/>
</dbReference>
<reference evidence="3" key="1">
    <citation type="submission" date="2021-01" db="EMBL/GenBank/DDBJ databases">
        <authorList>
            <person name="Corre E."/>
            <person name="Pelletier E."/>
            <person name="Niang G."/>
            <person name="Scheremetjew M."/>
            <person name="Finn R."/>
            <person name="Kale V."/>
            <person name="Holt S."/>
            <person name="Cochrane G."/>
            <person name="Meng A."/>
            <person name="Brown T."/>
            <person name="Cohen L."/>
        </authorList>
    </citation>
    <scope>NUCLEOTIDE SEQUENCE</scope>
    <source>
        <strain evidence="3">NIES-2562</strain>
    </source>
</reference>
<dbReference type="InterPro" id="IPR039133">
    <property type="entry name" value="RNF25"/>
</dbReference>
<dbReference type="GO" id="GO:0016567">
    <property type="term" value="P:protein ubiquitination"/>
    <property type="evidence" value="ECO:0007669"/>
    <property type="project" value="TreeGrafter"/>
</dbReference>
<dbReference type="Pfam" id="PF05773">
    <property type="entry name" value="RWD"/>
    <property type="match status" value="1"/>
</dbReference>
<sequence>MLNSEAIDEIGAITAIYGEDAVEYSGGNVLKVHVHKMASSQPAFVVFSVDLEYSSEYPEGALGVSVTLPAEVPAESALSLERKLQHEASDHIGHCCAFDIIELARELFDCLNVVPDCGVCLCPIEDRAVFSLNCPSESSVLQLRNGKYYHAGCFAHWVTSKRESMRSDLLQTRTDIDFSECPELLDELSYDLRVPCPLSREDVRRDEWIQLRAFLPWLEMEEKSLAALKVLRKEQKDYETLQKRQAVERRARSLHALRFDEEKDKRPKKRGTTVRLEGFPKVVQNQVEAEIADFEYVRLNILKRSDGNVVEVEFSSPEKAMVLVRNVGRLRISGSMPTATLV</sequence>
<evidence type="ECO:0000313" key="4">
    <source>
        <dbReference type="EMBL" id="CAE0258918.1"/>
    </source>
</evidence>
<dbReference type="AlphaFoldDB" id="A0A7S3DIE7"/>
<dbReference type="EMBL" id="HBIB01032614">
    <property type="protein sequence ID" value="CAE0258873.1"/>
    <property type="molecule type" value="Transcribed_RNA"/>
</dbReference>
<dbReference type="SUPFAM" id="SSF54495">
    <property type="entry name" value="UBC-like"/>
    <property type="match status" value="1"/>
</dbReference>
<evidence type="ECO:0000313" key="2">
    <source>
        <dbReference type="EMBL" id="CAE0258873.1"/>
    </source>
</evidence>
<dbReference type="Gene3D" id="3.10.110.10">
    <property type="entry name" value="Ubiquitin Conjugating Enzyme"/>
    <property type="match status" value="1"/>
</dbReference>
<organism evidence="3">
    <name type="scientific">Palpitomonas bilix</name>
    <dbReference type="NCBI Taxonomy" id="652834"/>
    <lineage>
        <taxon>Eukaryota</taxon>
        <taxon>Eukaryota incertae sedis</taxon>
    </lineage>
</organism>
<accession>A0A7S3DIE7</accession>
<dbReference type="EMBL" id="HBIB01032681">
    <property type="protein sequence ID" value="CAE0258918.1"/>
    <property type="molecule type" value="Transcribed_RNA"/>
</dbReference>